<evidence type="ECO:0000313" key="2">
    <source>
        <dbReference type="EMBL" id="GAA0365938.1"/>
    </source>
</evidence>
<dbReference type="EMBL" id="BAAABW010000026">
    <property type="protein sequence ID" value="GAA0365938.1"/>
    <property type="molecule type" value="Genomic_DNA"/>
</dbReference>
<dbReference type="Proteomes" id="UP001500063">
    <property type="component" value="Unassembled WGS sequence"/>
</dbReference>
<comment type="caution">
    <text evidence="2">The sequence shown here is derived from an EMBL/GenBank/DDBJ whole genome shotgun (WGS) entry which is preliminary data.</text>
</comment>
<organism evidence="2 3">
    <name type="scientific">Streptomyces blastmyceticus</name>
    <dbReference type="NCBI Taxonomy" id="68180"/>
    <lineage>
        <taxon>Bacteria</taxon>
        <taxon>Bacillati</taxon>
        <taxon>Actinomycetota</taxon>
        <taxon>Actinomycetes</taxon>
        <taxon>Kitasatosporales</taxon>
        <taxon>Streptomycetaceae</taxon>
        <taxon>Streptomyces</taxon>
    </lineage>
</organism>
<feature type="chain" id="PRO_5046105913" evidence="1">
    <location>
        <begin position="35"/>
        <end position="167"/>
    </location>
</feature>
<name>A0ABP3HAQ8_9ACTN</name>
<feature type="signal peptide" evidence="1">
    <location>
        <begin position="1"/>
        <end position="34"/>
    </location>
</feature>
<accession>A0ABP3HAQ8</accession>
<evidence type="ECO:0000313" key="3">
    <source>
        <dbReference type="Proteomes" id="UP001500063"/>
    </source>
</evidence>
<sequence>MFRDRPRRTMSIAAAAVAAAGAVTISVLSLQPAAADGEKDLRLTTVQKVGTEPEHPRTGDRWVTYFDLHSTTTDKDGKERAGKRVGDASDRCDVVLARYEGTVVQCERVLRTDQGTLVLTSLTDRFGRPPYPTTAAVTGGTGTYAGATGEARLTLNGDGASYRIQLR</sequence>
<proteinExistence type="predicted"/>
<dbReference type="Gene3D" id="2.40.480.10">
    <property type="entry name" value="Allene oxide cyclase-like"/>
    <property type="match status" value="1"/>
</dbReference>
<evidence type="ECO:0000256" key="1">
    <source>
        <dbReference type="SAM" id="SignalP"/>
    </source>
</evidence>
<dbReference type="InterPro" id="IPR044859">
    <property type="entry name" value="Allene_oxi_cyc_Dirigent"/>
</dbReference>
<keyword evidence="1" id="KW-0732">Signal</keyword>
<keyword evidence="3" id="KW-1185">Reference proteome</keyword>
<reference evidence="3" key="1">
    <citation type="journal article" date="2019" name="Int. J. Syst. Evol. Microbiol.">
        <title>The Global Catalogue of Microorganisms (GCM) 10K type strain sequencing project: providing services to taxonomists for standard genome sequencing and annotation.</title>
        <authorList>
            <consortium name="The Broad Institute Genomics Platform"/>
            <consortium name="The Broad Institute Genome Sequencing Center for Infectious Disease"/>
            <person name="Wu L."/>
            <person name="Ma J."/>
        </authorList>
    </citation>
    <scope>NUCLEOTIDE SEQUENCE [LARGE SCALE GENOMIC DNA]</scope>
    <source>
        <strain evidence="3">JCM 4565</strain>
    </source>
</reference>
<protein>
    <submittedName>
        <fullName evidence="2">Uncharacterized protein</fullName>
    </submittedName>
</protein>
<gene>
    <name evidence="2" type="ORF">GCM10010319_49820</name>
</gene>
<dbReference type="RefSeq" id="WP_162890441.1">
    <property type="nucleotide sequence ID" value="NZ_BAAABW010000026.1"/>
</dbReference>